<evidence type="ECO:0000313" key="2">
    <source>
        <dbReference type="EMBL" id="QAR29949.1"/>
    </source>
</evidence>
<dbReference type="Pfam" id="PF02698">
    <property type="entry name" value="DUF218"/>
    <property type="match status" value="1"/>
</dbReference>
<dbReference type="InterPro" id="IPR051599">
    <property type="entry name" value="Cell_Envelope_Assoc"/>
</dbReference>
<reference evidence="2 3" key="1">
    <citation type="submission" date="2019-01" db="EMBL/GenBank/DDBJ databases">
        <title>Whole Genome of Ornithobacterium rhinotracheale FARPER-174b.</title>
        <authorList>
            <person name="Tataje-Lavanda L.A."/>
            <person name="Montalvan A."/>
            <person name="Montesinos R."/>
            <person name="Zimic M."/>
            <person name="Fernandez-Sanchez M."/>
            <person name="Fernandez-Diaz M."/>
        </authorList>
    </citation>
    <scope>NUCLEOTIDE SEQUENCE [LARGE SCALE GENOMIC DNA]</scope>
    <source>
        <strain evidence="2 3">FARPER-174b</strain>
    </source>
</reference>
<dbReference type="GO" id="GO:0005886">
    <property type="term" value="C:plasma membrane"/>
    <property type="evidence" value="ECO:0007669"/>
    <property type="project" value="TreeGrafter"/>
</dbReference>
<feature type="domain" description="DUF218" evidence="1">
    <location>
        <begin position="44"/>
        <end position="164"/>
    </location>
</feature>
<evidence type="ECO:0000313" key="3">
    <source>
        <dbReference type="Proteomes" id="UP000287701"/>
    </source>
</evidence>
<proteinExistence type="predicted"/>
<organism evidence="2 3">
    <name type="scientific">Ornithobacterium rhinotracheale</name>
    <dbReference type="NCBI Taxonomy" id="28251"/>
    <lineage>
        <taxon>Bacteria</taxon>
        <taxon>Pseudomonadati</taxon>
        <taxon>Bacteroidota</taxon>
        <taxon>Flavobacteriia</taxon>
        <taxon>Flavobacteriales</taxon>
        <taxon>Weeksellaceae</taxon>
        <taxon>Ornithobacterium</taxon>
    </lineage>
</organism>
<dbReference type="InterPro" id="IPR003848">
    <property type="entry name" value="DUF218"/>
</dbReference>
<dbReference type="AlphaFoldDB" id="A0A410JP85"/>
<name>A0A410JP85_ORNRH</name>
<dbReference type="PANTHER" id="PTHR30336:SF6">
    <property type="entry name" value="INTEGRAL MEMBRANE PROTEIN"/>
    <property type="match status" value="1"/>
</dbReference>
<dbReference type="PANTHER" id="PTHR30336">
    <property type="entry name" value="INNER MEMBRANE PROTEIN, PROBABLE PERMEASE"/>
    <property type="match status" value="1"/>
</dbReference>
<dbReference type="OrthoDB" id="9782395at2"/>
<sequence>MFKKLIFPIGLICLAVLCIPFYTNYQASPYVKNKVSELSPRTFAIVLGAGLKNGGKPGYYLRNRLDDAVKLYQAGKIQKILISGDNSSENHDEISAMNNYLLQKGIPQNIIFGDYAGFDTYSSMERADKIFDVRDAIIVTQDFHLKRSVYIAREKGINAEGFASKVLRNEMKYFPREWGASIKAFFDCLINRTPKFYGEKVDTTQGSNIEIEQL</sequence>
<protein>
    <recommendedName>
        <fullName evidence="1">DUF218 domain-containing protein</fullName>
    </recommendedName>
</protein>
<gene>
    <name evidence="2" type="ORF">EQP59_00515</name>
</gene>
<accession>A0A410JP85</accession>
<dbReference type="CDD" id="cd06259">
    <property type="entry name" value="YdcF-like"/>
    <property type="match status" value="1"/>
</dbReference>
<dbReference type="EMBL" id="CP035107">
    <property type="protein sequence ID" value="QAR29949.1"/>
    <property type="molecule type" value="Genomic_DNA"/>
</dbReference>
<dbReference type="RefSeq" id="WP_128500464.1">
    <property type="nucleotide sequence ID" value="NZ_CP035107.1"/>
</dbReference>
<evidence type="ECO:0000259" key="1">
    <source>
        <dbReference type="Pfam" id="PF02698"/>
    </source>
</evidence>
<dbReference type="Proteomes" id="UP000287701">
    <property type="component" value="Chromosome"/>
</dbReference>